<dbReference type="InterPro" id="IPR018490">
    <property type="entry name" value="cNMP-bd_dom_sf"/>
</dbReference>
<dbReference type="PRINTS" id="PR00034">
    <property type="entry name" value="HTHCRP"/>
</dbReference>
<dbReference type="InterPro" id="IPR036390">
    <property type="entry name" value="WH_DNA-bd_sf"/>
</dbReference>
<evidence type="ECO:0000259" key="4">
    <source>
        <dbReference type="PROSITE" id="PS50042"/>
    </source>
</evidence>
<comment type="caution">
    <text evidence="6">The sequence shown here is derived from an EMBL/GenBank/DDBJ whole genome shotgun (WGS) entry which is preliminary data.</text>
</comment>
<sequence length="245" mass="26483">MRTLPLREIHRDEISCVRRVPLFSGLTEDQQDLVGALVRPLVLSAGELVHGAGERSRRLSVVHTGQVKLSRTLPSGHRRLMRVAGPGQTLGEHGFLTGGPTLEEAEALTETRLCVFSHDDLAALVAEHPSIALQMLRNLGQRLAETERRLAQSTLEVDVRVADYLLDQPLLRETSDSAPATASSAVSPRLRLRLSKKDIASILGTTPESMSRALARLTASGLITVDADVITLLDATGLEALLAQD</sequence>
<keyword evidence="1" id="KW-0805">Transcription regulation</keyword>
<organism evidence="6 7">
    <name type="scientific">Citricoccus nitrophenolicus</name>
    <dbReference type="NCBI Taxonomy" id="863575"/>
    <lineage>
        <taxon>Bacteria</taxon>
        <taxon>Bacillati</taxon>
        <taxon>Actinomycetota</taxon>
        <taxon>Actinomycetes</taxon>
        <taxon>Micrococcales</taxon>
        <taxon>Micrococcaceae</taxon>
        <taxon>Citricoccus</taxon>
    </lineage>
</organism>
<dbReference type="InterPro" id="IPR036388">
    <property type="entry name" value="WH-like_DNA-bd_sf"/>
</dbReference>
<dbReference type="SUPFAM" id="SSF51206">
    <property type="entry name" value="cAMP-binding domain-like"/>
    <property type="match status" value="1"/>
</dbReference>
<feature type="domain" description="Cyclic nucleotide-binding" evidence="4">
    <location>
        <begin position="22"/>
        <end position="142"/>
    </location>
</feature>
<proteinExistence type="predicted"/>
<dbReference type="InterPro" id="IPR000595">
    <property type="entry name" value="cNMP-bd_dom"/>
</dbReference>
<evidence type="ECO:0000313" key="7">
    <source>
        <dbReference type="Proteomes" id="UP001484097"/>
    </source>
</evidence>
<evidence type="ECO:0000313" key="6">
    <source>
        <dbReference type="EMBL" id="MEO9249351.1"/>
    </source>
</evidence>
<dbReference type="InterPro" id="IPR012318">
    <property type="entry name" value="HTH_CRP"/>
</dbReference>
<dbReference type="Gene3D" id="2.60.120.10">
    <property type="entry name" value="Jelly Rolls"/>
    <property type="match status" value="1"/>
</dbReference>
<dbReference type="RefSeq" id="WP_309810051.1">
    <property type="nucleotide sequence ID" value="NZ_JBDXMX010000019.1"/>
</dbReference>
<evidence type="ECO:0000256" key="2">
    <source>
        <dbReference type="ARBA" id="ARBA00023125"/>
    </source>
</evidence>
<name>A0ABV0IMF1_9MICC</name>
<keyword evidence="7" id="KW-1185">Reference proteome</keyword>
<dbReference type="Gene3D" id="1.10.10.10">
    <property type="entry name" value="Winged helix-like DNA-binding domain superfamily/Winged helix DNA-binding domain"/>
    <property type="match status" value="1"/>
</dbReference>
<gene>
    <name evidence="6" type="ORF">ABDK96_16880</name>
</gene>
<dbReference type="InterPro" id="IPR014710">
    <property type="entry name" value="RmlC-like_jellyroll"/>
</dbReference>
<evidence type="ECO:0000256" key="3">
    <source>
        <dbReference type="ARBA" id="ARBA00023163"/>
    </source>
</evidence>
<keyword evidence="2" id="KW-0238">DNA-binding</keyword>
<dbReference type="PROSITE" id="PS50042">
    <property type="entry name" value="CNMP_BINDING_3"/>
    <property type="match status" value="1"/>
</dbReference>
<dbReference type="Pfam" id="PF00027">
    <property type="entry name" value="cNMP_binding"/>
    <property type="match status" value="1"/>
</dbReference>
<dbReference type="CDD" id="cd00038">
    <property type="entry name" value="CAP_ED"/>
    <property type="match status" value="1"/>
</dbReference>
<dbReference type="SUPFAM" id="SSF46785">
    <property type="entry name" value="Winged helix' DNA-binding domain"/>
    <property type="match status" value="1"/>
</dbReference>
<dbReference type="SMART" id="SM00100">
    <property type="entry name" value="cNMP"/>
    <property type="match status" value="1"/>
</dbReference>
<protein>
    <submittedName>
        <fullName evidence="6">Crp/Fnr family transcriptional regulator</fullName>
    </submittedName>
</protein>
<dbReference type="InterPro" id="IPR050397">
    <property type="entry name" value="Env_Response_Regulators"/>
</dbReference>
<dbReference type="Proteomes" id="UP001484097">
    <property type="component" value="Unassembled WGS sequence"/>
</dbReference>
<dbReference type="Pfam" id="PF13545">
    <property type="entry name" value="HTH_Crp_2"/>
    <property type="match status" value="1"/>
</dbReference>
<dbReference type="SMART" id="SM00419">
    <property type="entry name" value="HTH_CRP"/>
    <property type="match status" value="1"/>
</dbReference>
<reference evidence="6 7" key="1">
    <citation type="submission" date="2024-05" db="EMBL/GenBank/DDBJ databases">
        <authorList>
            <person name="Yi C."/>
        </authorList>
    </citation>
    <scope>NUCLEOTIDE SEQUENCE [LARGE SCALE GENOMIC DNA]</scope>
    <source>
        <strain evidence="6 7">XS13</strain>
    </source>
</reference>
<accession>A0ABV0IMF1</accession>
<evidence type="ECO:0000256" key="1">
    <source>
        <dbReference type="ARBA" id="ARBA00023015"/>
    </source>
</evidence>
<dbReference type="PANTHER" id="PTHR24567:SF74">
    <property type="entry name" value="HTH-TYPE TRANSCRIPTIONAL REGULATOR ARCR"/>
    <property type="match status" value="1"/>
</dbReference>
<dbReference type="EMBL" id="JBDXMX010000019">
    <property type="protein sequence ID" value="MEO9249351.1"/>
    <property type="molecule type" value="Genomic_DNA"/>
</dbReference>
<dbReference type="PANTHER" id="PTHR24567">
    <property type="entry name" value="CRP FAMILY TRANSCRIPTIONAL REGULATORY PROTEIN"/>
    <property type="match status" value="1"/>
</dbReference>
<keyword evidence="3" id="KW-0804">Transcription</keyword>
<dbReference type="PROSITE" id="PS51063">
    <property type="entry name" value="HTH_CRP_2"/>
    <property type="match status" value="1"/>
</dbReference>
<feature type="domain" description="HTH crp-type" evidence="5">
    <location>
        <begin position="155"/>
        <end position="236"/>
    </location>
</feature>
<evidence type="ECO:0000259" key="5">
    <source>
        <dbReference type="PROSITE" id="PS51063"/>
    </source>
</evidence>